<dbReference type="InterPro" id="IPR049713">
    <property type="entry name" value="Pr6Pr-like"/>
</dbReference>
<dbReference type="KEGG" id="fse:DI487_15525"/>
<evidence type="ECO:0008006" key="4">
    <source>
        <dbReference type="Google" id="ProtNLM"/>
    </source>
</evidence>
<proteinExistence type="predicted"/>
<protein>
    <recommendedName>
        <fullName evidence="4">Pr6Pr family membrane protein</fullName>
    </recommendedName>
</protein>
<reference evidence="2 3" key="1">
    <citation type="submission" date="2018-05" db="EMBL/GenBank/DDBJ databases">
        <title>Flavobacterium sp. MEBiC07310.</title>
        <authorList>
            <person name="Baek K."/>
        </authorList>
    </citation>
    <scope>NUCLEOTIDE SEQUENCE [LARGE SCALE GENOMIC DNA]</scope>
    <source>
        <strain evidence="2 3">MEBiC07310</strain>
    </source>
</reference>
<feature type="transmembrane region" description="Helical" evidence="1">
    <location>
        <begin position="37"/>
        <end position="57"/>
    </location>
</feature>
<dbReference type="AlphaFoldDB" id="A0A2U8QY83"/>
<keyword evidence="3" id="KW-1185">Reference proteome</keyword>
<evidence type="ECO:0000256" key="1">
    <source>
        <dbReference type="SAM" id="Phobius"/>
    </source>
</evidence>
<feature type="transmembrane region" description="Helical" evidence="1">
    <location>
        <begin position="138"/>
        <end position="155"/>
    </location>
</feature>
<name>A0A2U8QY83_9FLAO</name>
<keyword evidence="1" id="KW-1133">Transmembrane helix</keyword>
<dbReference type="EMBL" id="CP029463">
    <property type="protein sequence ID" value="AWM15123.1"/>
    <property type="molecule type" value="Genomic_DNA"/>
</dbReference>
<dbReference type="NCBIfam" id="NF038065">
    <property type="entry name" value="Pr6Pr"/>
    <property type="match status" value="1"/>
</dbReference>
<organism evidence="2 3">
    <name type="scientific">Flavobacterium sediminis</name>
    <dbReference type="NCBI Taxonomy" id="2201181"/>
    <lineage>
        <taxon>Bacteria</taxon>
        <taxon>Pseudomonadati</taxon>
        <taxon>Bacteroidota</taxon>
        <taxon>Flavobacteriia</taxon>
        <taxon>Flavobacteriales</taxon>
        <taxon>Flavobacteriaceae</taxon>
        <taxon>Flavobacterium</taxon>
    </lineage>
</organism>
<feature type="transmembrane region" description="Helical" evidence="1">
    <location>
        <begin position="175"/>
        <end position="195"/>
    </location>
</feature>
<accession>A0A2U8QY83</accession>
<evidence type="ECO:0000313" key="2">
    <source>
        <dbReference type="EMBL" id="AWM15123.1"/>
    </source>
</evidence>
<gene>
    <name evidence="2" type="ORF">DI487_15525</name>
</gene>
<sequence>MQKKIEFIGLGLGWFAIITQFILMIQNRQASIAESIIRFFSFFTILTNLLVTLFFTIKALNITTFKLFHKKETPTALTSFILIVGIVYTIVLRKIWDPKGLQLIVDELLHTVIPLYMFLYWLLYTHRSRLSLPKVFQWLLYPVCYISFILIRGTLSGFYPYPFLNVTTIGYQKTLLNIGIILVLILVTISILTLANNKRNNTNLKNNPL</sequence>
<evidence type="ECO:0000313" key="3">
    <source>
        <dbReference type="Proteomes" id="UP000245429"/>
    </source>
</evidence>
<dbReference type="Proteomes" id="UP000245429">
    <property type="component" value="Chromosome"/>
</dbReference>
<keyword evidence="1" id="KW-0472">Membrane</keyword>
<feature type="transmembrane region" description="Helical" evidence="1">
    <location>
        <begin position="108"/>
        <end position="126"/>
    </location>
</feature>
<dbReference type="RefSeq" id="WP_109570461.1">
    <property type="nucleotide sequence ID" value="NZ_CP029463.1"/>
</dbReference>
<feature type="transmembrane region" description="Helical" evidence="1">
    <location>
        <begin position="7"/>
        <end position="25"/>
    </location>
</feature>
<keyword evidence="1" id="KW-0812">Transmembrane</keyword>
<feature type="transmembrane region" description="Helical" evidence="1">
    <location>
        <begin position="77"/>
        <end position="96"/>
    </location>
</feature>
<dbReference type="OrthoDB" id="9809977at2"/>